<organism evidence="1 2">
    <name type="scientific">Kibdelosporangium banguiense</name>
    <dbReference type="NCBI Taxonomy" id="1365924"/>
    <lineage>
        <taxon>Bacteria</taxon>
        <taxon>Bacillati</taxon>
        <taxon>Actinomycetota</taxon>
        <taxon>Actinomycetes</taxon>
        <taxon>Pseudonocardiales</taxon>
        <taxon>Pseudonocardiaceae</taxon>
        <taxon>Kibdelosporangium</taxon>
    </lineage>
</organism>
<sequence>MERLAELRDQPGDSSTLVEVLLWEEKPDQAWQAAVEGGCRPGLWLHLARERAVTHPDDAIPVLLRAADQQIKHKIRSSYQEAAKLLAEAKPLFARCDRLADFEQHMRALRAAHKPKRALREELDRVRLP</sequence>
<accession>A0ABS4U2Y5</accession>
<keyword evidence="2" id="KW-1185">Reference proteome</keyword>
<evidence type="ECO:0000313" key="1">
    <source>
        <dbReference type="EMBL" id="MBP2331023.1"/>
    </source>
</evidence>
<name>A0ABS4U2Y5_9PSEU</name>
<dbReference type="EMBL" id="JAGINW010000001">
    <property type="protein sequence ID" value="MBP2331023.1"/>
    <property type="molecule type" value="Genomic_DNA"/>
</dbReference>
<dbReference type="RefSeq" id="WP_209647672.1">
    <property type="nucleotide sequence ID" value="NZ_JAGINW010000001.1"/>
</dbReference>
<comment type="caution">
    <text evidence="1">The sequence shown here is derived from an EMBL/GenBank/DDBJ whole genome shotgun (WGS) entry which is preliminary data.</text>
</comment>
<reference evidence="1 2" key="1">
    <citation type="submission" date="2021-03" db="EMBL/GenBank/DDBJ databases">
        <title>Sequencing the genomes of 1000 actinobacteria strains.</title>
        <authorList>
            <person name="Klenk H.-P."/>
        </authorList>
    </citation>
    <scope>NUCLEOTIDE SEQUENCE [LARGE SCALE GENOMIC DNA]</scope>
    <source>
        <strain evidence="1 2">DSM 46670</strain>
    </source>
</reference>
<evidence type="ECO:0000313" key="2">
    <source>
        <dbReference type="Proteomes" id="UP001519332"/>
    </source>
</evidence>
<proteinExistence type="predicted"/>
<gene>
    <name evidence="1" type="ORF">JOF56_011408</name>
</gene>
<protein>
    <submittedName>
        <fullName evidence="1">Zn finger protein</fullName>
    </submittedName>
</protein>
<dbReference type="Proteomes" id="UP001519332">
    <property type="component" value="Unassembled WGS sequence"/>
</dbReference>